<keyword evidence="1" id="KW-0489">Methyltransferase</keyword>
<dbReference type="Gene3D" id="2.20.130.10">
    <property type="entry name" value="CAC2371-like domains"/>
    <property type="match status" value="1"/>
</dbReference>
<dbReference type="InterPro" id="IPR041698">
    <property type="entry name" value="Methyltransf_25"/>
</dbReference>
<dbReference type="Proteomes" id="UP000649573">
    <property type="component" value="Unassembled WGS sequence"/>
</dbReference>
<dbReference type="RefSeq" id="WP_189258482.1">
    <property type="nucleotide sequence ID" value="NZ_BMRE01000050.1"/>
</dbReference>
<keyword evidence="3" id="KW-0949">S-adenosyl-L-methionine</keyword>
<sequence length="239" mass="26340">MYKDDYVETYDLLMQSRGKDFKTQALDVARVVREHAPDAESLLDLGTGTGLHLQFLAEQFDDVVGADYSEEMLAFAAGRIEGLKTLRVDFREEIDLGRKFDAITSLCAIPHLESADEFEALIRGLLKHLNPGGVLVIEPWYDGDGFNDGHVASDLMTKEDGAIVRLSHARRIADDRIEMVVHYAVADSGAGLRDFTEKVQLTLFTREQLAAGFAAAGAVAEHQEIDGFPWGLWVARAAG</sequence>
<dbReference type="CDD" id="cd02440">
    <property type="entry name" value="AdoMet_MTases"/>
    <property type="match status" value="1"/>
</dbReference>
<dbReference type="SUPFAM" id="SSF53335">
    <property type="entry name" value="S-adenosyl-L-methionine-dependent methyltransferases"/>
    <property type="match status" value="1"/>
</dbReference>
<evidence type="ECO:0000256" key="2">
    <source>
        <dbReference type="ARBA" id="ARBA00022679"/>
    </source>
</evidence>
<accession>A0ABQ2VAS5</accession>
<dbReference type="EMBL" id="BMRE01000050">
    <property type="protein sequence ID" value="GGU72020.1"/>
    <property type="molecule type" value="Genomic_DNA"/>
</dbReference>
<feature type="domain" description="Methyltransferase" evidence="4">
    <location>
        <begin position="43"/>
        <end position="133"/>
    </location>
</feature>
<evidence type="ECO:0000313" key="5">
    <source>
        <dbReference type="EMBL" id="GGU72020.1"/>
    </source>
</evidence>
<dbReference type="PANTHER" id="PTHR43464:SF19">
    <property type="entry name" value="UBIQUINONE BIOSYNTHESIS O-METHYLTRANSFERASE, MITOCHONDRIAL"/>
    <property type="match status" value="1"/>
</dbReference>
<dbReference type="Gene3D" id="3.40.50.150">
    <property type="entry name" value="Vaccinia Virus protein VP39"/>
    <property type="match status" value="1"/>
</dbReference>
<dbReference type="PANTHER" id="PTHR43464">
    <property type="entry name" value="METHYLTRANSFERASE"/>
    <property type="match status" value="1"/>
</dbReference>
<protein>
    <recommendedName>
        <fullName evidence="4">Methyltransferase domain-containing protein</fullName>
    </recommendedName>
</protein>
<comment type="caution">
    <text evidence="5">The sequence shown here is derived from an EMBL/GenBank/DDBJ whole genome shotgun (WGS) entry which is preliminary data.</text>
</comment>
<evidence type="ECO:0000256" key="3">
    <source>
        <dbReference type="ARBA" id="ARBA00022691"/>
    </source>
</evidence>
<dbReference type="Pfam" id="PF13649">
    <property type="entry name" value="Methyltransf_25"/>
    <property type="match status" value="1"/>
</dbReference>
<name>A0ABQ2VAS5_9PSEU</name>
<evidence type="ECO:0000259" key="4">
    <source>
        <dbReference type="Pfam" id="PF13649"/>
    </source>
</evidence>
<proteinExistence type="predicted"/>
<keyword evidence="6" id="KW-1185">Reference proteome</keyword>
<evidence type="ECO:0000256" key="1">
    <source>
        <dbReference type="ARBA" id="ARBA00022603"/>
    </source>
</evidence>
<reference evidence="6" key="1">
    <citation type="journal article" date="2019" name="Int. J. Syst. Evol. Microbiol.">
        <title>The Global Catalogue of Microorganisms (GCM) 10K type strain sequencing project: providing services to taxonomists for standard genome sequencing and annotation.</title>
        <authorList>
            <consortium name="The Broad Institute Genomics Platform"/>
            <consortium name="The Broad Institute Genome Sequencing Center for Infectious Disease"/>
            <person name="Wu L."/>
            <person name="Ma J."/>
        </authorList>
    </citation>
    <scope>NUCLEOTIDE SEQUENCE [LARGE SCALE GENOMIC DNA]</scope>
    <source>
        <strain evidence="6">JCM 3296</strain>
    </source>
</reference>
<dbReference type="InterPro" id="IPR029063">
    <property type="entry name" value="SAM-dependent_MTases_sf"/>
</dbReference>
<keyword evidence="2" id="KW-0808">Transferase</keyword>
<organism evidence="5 6">
    <name type="scientific">Lentzea flava</name>
    <dbReference type="NCBI Taxonomy" id="103732"/>
    <lineage>
        <taxon>Bacteria</taxon>
        <taxon>Bacillati</taxon>
        <taxon>Actinomycetota</taxon>
        <taxon>Actinomycetes</taxon>
        <taxon>Pseudonocardiales</taxon>
        <taxon>Pseudonocardiaceae</taxon>
        <taxon>Lentzea</taxon>
    </lineage>
</organism>
<gene>
    <name evidence="5" type="ORF">GCM10010178_74610</name>
</gene>
<evidence type="ECO:0000313" key="6">
    <source>
        <dbReference type="Proteomes" id="UP000649573"/>
    </source>
</evidence>